<evidence type="ECO:0000259" key="1">
    <source>
        <dbReference type="SMART" id="SM00642"/>
    </source>
</evidence>
<dbReference type="Pfam" id="PF00128">
    <property type="entry name" value="Alpha-amylase"/>
    <property type="match status" value="2"/>
</dbReference>
<name>A0ABS6BSV7_9CLOT</name>
<dbReference type="PANTHER" id="PTHR47786:SF2">
    <property type="entry name" value="GLYCOSYL HYDROLASE FAMILY 13 CATALYTIC DOMAIN-CONTAINING PROTEIN"/>
    <property type="match status" value="1"/>
</dbReference>
<proteinExistence type="predicted"/>
<dbReference type="Proteomes" id="UP000776252">
    <property type="component" value="Unassembled WGS sequence"/>
</dbReference>
<dbReference type="SMART" id="SM00642">
    <property type="entry name" value="Aamy"/>
    <property type="match status" value="1"/>
</dbReference>
<organism evidence="2 3">
    <name type="scientific">Clostridium frigoris</name>
    <dbReference type="NCBI Taxonomy" id="205327"/>
    <lineage>
        <taxon>Bacteria</taxon>
        <taxon>Bacillati</taxon>
        <taxon>Bacillota</taxon>
        <taxon>Clostridia</taxon>
        <taxon>Eubacteriales</taxon>
        <taxon>Clostridiaceae</taxon>
        <taxon>Clostridium</taxon>
    </lineage>
</organism>
<reference evidence="2 3" key="1">
    <citation type="submission" date="2021-06" db="EMBL/GenBank/DDBJ databases">
        <title>Clostridia strains as spoilage organisms.</title>
        <authorList>
            <person name="Wambui J."/>
            <person name="Stephan R."/>
            <person name="Stevens M.J.A."/>
        </authorList>
    </citation>
    <scope>NUCLEOTIDE SEQUENCE [LARGE SCALE GENOMIC DNA]</scope>
    <source>
        <strain evidence="2 3">DSM 14204</strain>
    </source>
</reference>
<dbReference type="CDD" id="cd11313">
    <property type="entry name" value="AmyAc_arch_bac_AmyA"/>
    <property type="match status" value="1"/>
</dbReference>
<dbReference type="EMBL" id="JAHLDV010000018">
    <property type="protein sequence ID" value="MBU3160008.1"/>
    <property type="molecule type" value="Genomic_DNA"/>
</dbReference>
<dbReference type="InterPro" id="IPR006047">
    <property type="entry name" value="GH13_cat_dom"/>
</dbReference>
<dbReference type="PANTHER" id="PTHR47786">
    <property type="entry name" value="ALPHA-1,4-GLUCAN:MALTOSE-1-PHOSPHATE MALTOSYLTRANSFERASE"/>
    <property type="match status" value="1"/>
</dbReference>
<sequence length="433" mass="49933">MASNTKVSLRNKVMYSIYVRNHGINGTFKDVEEDLERIKSLGTDIIWFMPIHPIGIKNKKGELGCPYAIKNYREINPEYGTLEDFKRVISKIHSLGMQIIIDVVYNHTSPDSFLVENHKSFFYKKADGNLGNKVGDWSDVVDLDYNNKELWNYQIETLKYWVSLGVDGFRCDVASLVPLEFWLSAREEVAKINSNTLWLSETVHPSFILTMRENGFVGLSDSEIYQAFDITYDYDINKEYLGYFSGQNSLKQYIDRVSIQESIYPDNYVKLRFLENHDQPRASSLIHDDCALKIWTGFSYFQKGCTLLYAGQEAQNVTTPSLFDIDKINWNGLNEDFVELIKTLGAIKKKEIMAKGFYEICTLDDKDVIWVSYFMKNKKLIGIFNVGLEQGEIKLDVVDGEYINIMDGTMVTVKQGKVSLKNKIIIFEIQFDI</sequence>
<evidence type="ECO:0000313" key="2">
    <source>
        <dbReference type="EMBL" id="MBU3160008.1"/>
    </source>
</evidence>
<comment type="caution">
    <text evidence="2">The sequence shown here is derived from an EMBL/GenBank/DDBJ whole genome shotgun (WGS) entry which is preliminary data.</text>
</comment>
<evidence type="ECO:0000313" key="3">
    <source>
        <dbReference type="Proteomes" id="UP000776252"/>
    </source>
</evidence>
<dbReference type="InterPro" id="IPR041331">
    <property type="entry name" value="Bac_A_amyl_C"/>
</dbReference>
<accession>A0ABS6BSV7</accession>
<dbReference type="Pfam" id="PF18612">
    <property type="entry name" value="Bac_A_amyl_C"/>
    <property type="match status" value="1"/>
</dbReference>
<keyword evidence="3" id="KW-1185">Reference proteome</keyword>
<gene>
    <name evidence="2" type="ORF">KPL37_09615</name>
</gene>
<dbReference type="RefSeq" id="WP_216148626.1">
    <property type="nucleotide sequence ID" value="NZ_JAHLDV010000018.1"/>
</dbReference>
<protein>
    <submittedName>
        <fullName evidence="2">Alpha-amylase</fullName>
    </submittedName>
</protein>
<feature type="domain" description="Glycosyl hydrolase family 13 catalytic" evidence="1">
    <location>
        <begin position="16"/>
        <end position="348"/>
    </location>
</feature>